<protein>
    <submittedName>
        <fullName evidence="1">Uncharacterized protein</fullName>
    </submittedName>
</protein>
<gene>
    <name evidence="1" type="ORF">AMECASPLE_005964</name>
</gene>
<comment type="caution">
    <text evidence="1">The sequence shown here is derived from an EMBL/GenBank/DDBJ whole genome shotgun (WGS) entry which is preliminary data.</text>
</comment>
<evidence type="ECO:0000313" key="2">
    <source>
        <dbReference type="Proteomes" id="UP001469553"/>
    </source>
</evidence>
<organism evidence="1 2">
    <name type="scientific">Ameca splendens</name>
    <dbReference type="NCBI Taxonomy" id="208324"/>
    <lineage>
        <taxon>Eukaryota</taxon>
        <taxon>Metazoa</taxon>
        <taxon>Chordata</taxon>
        <taxon>Craniata</taxon>
        <taxon>Vertebrata</taxon>
        <taxon>Euteleostomi</taxon>
        <taxon>Actinopterygii</taxon>
        <taxon>Neopterygii</taxon>
        <taxon>Teleostei</taxon>
        <taxon>Neoteleostei</taxon>
        <taxon>Acanthomorphata</taxon>
        <taxon>Ovalentaria</taxon>
        <taxon>Atherinomorphae</taxon>
        <taxon>Cyprinodontiformes</taxon>
        <taxon>Goodeidae</taxon>
        <taxon>Ameca</taxon>
    </lineage>
</organism>
<proteinExistence type="predicted"/>
<keyword evidence="2" id="KW-1185">Reference proteome</keyword>
<feature type="non-terminal residue" evidence="1">
    <location>
        <position position="1"/>
    </location>
</feature>
<name>A0ABV0XCB9_9TELE</name>
<sequence length="109" mass="12391">KRKTECGRLDLRKPDSNSYSDLKAKFKLVSWVCSFCASTLGEKEEETCRLLRKGKDARGSKGKVEMLPEGLTQSRQNIYTGGTRVAFHRGKNKNKKIRGYSLISFLCKQ</sequence>
<dbReference type="Proteomes" id="UP001469553">
    <property type="component" value="Unassembled WGS sequence"/>
</dbReference>
<reference evidence="1 2" key="1">
    <citation type="submission" date="2021-06" db="EMBL/GenBank/DDBJ databases">
        <authorList>
            <person name="Palmer J.M."/>
        </authorList>
    </citation>
    <scope>NUCLEOTIDE SEQUENCE [LARGE SCALE GENOMIC DNA]</scope>
    <source>
        <strain evidence="1 2">AS_MEX2019</strain>
        <tissue evidence="1">Muscle</tissue>
    </source>
</reference>
<dbReference type="EMBL" id="JAHRIP010000281">
    <property type="protein sequence ID" value="MEQ2279099.1"/>
    <property type="molecule type" value="Genomic_DNA"/>
</dbReference>
<accession>A0ABV0XCB9</accession>
<evidence type="ECO:0000313" key="1">
    <source>
        <dbReference type="EMBL" id="MEQ2279099.1"/>
    </source>
</evidence>